<dbReference type="Proteomes" id="UP001148614">
    <property type="component" value="Unassembled WGS sequence"/>
</dbReference>
<protein>
    <submittedName>
        <fullName evidence="1">Uncharacterized protein</fullName>
    </submittedName>
</protein>
<dbReference type="EMBL" id="JANPWZ010000825">
    <property type="protein sequence ID" value="KAJ3571663.1"/>
    <property type="molecule type" value="Genomic_DNA"/>
</dbReference>
<evidence type="ECO:0000313" key="2">
    <source>
        <dbReference type="Proteomes" id="UP001148614"/>
    </source>
</evidence>
<proteinExistence type="predicted"/>
<sequence length="585" mass="65776">MPKGQKQARNVTKPFRFTGEEKLRLLAWLDHCIQYEIEFNTSVASYMSSTAQRAPTQRQCLSKLSRLWRAYRLNGYTSVRSQGSASISLSDSERARVQQICDELKGSLTESRGSSPLSSLRSTPSVPDSYACLVQLERDSGQQFADGTSSSVTLDICNEQGVGAEKPQLLAREYVSRSIGVQSSDTFSVEAKKNAEFLAQKEERLVTQQHQIYHLKSELDTTRTQYDKLVRAIDGQGDSAYNAQVVARLRNDNSSLKRQLEDFRAAQSDKERLTKSESLGPTHSQIHVELGWLEDRLTKTCSKYGYSPSTAQPLSDESDHLRRLIERVSSKSIQDFNAYISSTRISEYQLARALSAAIVCELAFESPFPESLGSDSLLLHGYREQLFLQNGVSALKSLDLLAHKSIISDPYFLEKLIPEKSRDMALETFQLLSQWNPCENRTQTPDQPSRAPRNDLLQSVFTKALKLKARLLLSKSRYAFVFPAAGARFDSGTMQRHRFDQEDSGAPNGLDDPLTQQGGEAEVKFIKLCLFPALYAYPKTADEEALRSIKTDLEKHLVDYRKFDVNDIESMKGETILISKAVVQL</sequence>
<reference evidence="1" key="1">
    <citation type="submission" date="2022-07" db="EMBL/GenBank/DDBJ databases">
        <title>Genome Sequence of Xylaria arbuscula.</title>
        <authorList>
            <person name="Buettner E."/>
        </authorList>
    </citation>
    <scope>NUCLEOTIDE SEQUENCE</scope>
    <source>
        <strain evidence="1">VT107</strain>
    </source>
</reference>
<dbReference type="VEuPathDB" id="FungiDB:F4678DRAFT_428755"/>
<dbReference type="AlphaFoldDB" id="A0A9W8NEN0"/>
<evidence type="ECO:0000313" key="1">
    <source>
        <dbReference type="EMBL" id="KAJ3571663.1"/>
    </source>
</evidence>
<gene>
    <name evidence="1" type="ORF">NPX13_g5301</name>
</gene>
<name>A0A9W8NEN0_9PEZI</name>
<keyword evidence="2" id="KW-1185">Reference proteome</keyword>
<organism evidence="1 2">
    <name type="scientific">Xylaria arbuscula</name>
    <dbReference type="NCBI Taxonomy" id="114810"/>
    <lineage>
        <taxon>Eukaryota</taxon>
        <taxon>Fungi</taxon>
        <taxon>Dikarya</taxon>
        <taxon>Ascomycota</taxon>
        <taxon>Pezizomycotina</taxon>
        <taxon>Sordariomycetes</taxon>
        <taxon>Xylariomycetidae</taxon>
        <taxon>Xylariales</taxon>
        <taxon>Xylariaceae</taxon>
        <taxon>Xylaria</taxon>
    </lineage>
</organism>
<comment type="caution">
    <text evidence="1">The sequence shown here is derived from an EMBL/GenBank/DDBJ whole genome shotgun (WGS) entry which is preliminary data.</text>
</comment>
<accession>A0A9W8NEN0</accession>